<dbReference type="CDD" id="cd09917">
    <property type="entry name" value="F-box_SF"/>
    <property type="match status" value="1"/>
</dbReference>
<evidence type="ECO:0000313" key="2">
    <source>
        <dbReference type="Proteomes" id="UP000250266"/>
    </source>
</evidence>
<organism evidence="1 2">
    <name type="scientific">Lepidopterella palustris CBS 459.81</name>
    <dbReference type="NCBI Taxonomy" id="1314670"/>
    <lineage>
        <taxon>Eukaryota</taxon>
        <taxon>Fungi</taxon>
        <taxon>Dikarya</taxon>
        <taxon>Ascomycota</taxon>
        <taxon>Pezizomycotina</taxon>
        <taxon>Dothideomycetes</taxon>
        <taxon>Pleosporomycetidae</taxon>
        <taxon>Mytilinidiales</taxon>
        <taxon>Argynnaceae</taxon>
        <taxon>Lepidopterella</taxon>
    </lineage>
</organism>
<dbReference type="OrthoDB" id="5279806at2759"/>
<protein>
    <recommendedName>
        <fullName evidence="3">F-box domain-containing protein</fullName>
    </recommendedName>
</protein>
<evidence type="ECO:0000313" key="1">
    <source>
        <dbReference type="EMBL" id="OCK73259.1"/>
    </source>
</evidence>
<reference evidence="1 2" key="1">
    <citation type="journal article" date="2016" name="Nat. Commun.">
        <title>Ectomycorrhizal ecology is imprinted in the genome of the dominant symbiotic fungus Cenococcum geophilum.</title>
        <authorList>
            <consortium name="DOE Joint Genome Institute"/>
            <person name="Peter M."/>
            <person name="Kohler A."/>
            <person name="Ohm R.A."/>
            <person name="Kuo A."/>
            <person name="Krutzmann J."/>
            <person name="Morin E."/>
            <person name="Arend M."/>
            <person name="Barry K.W."/>
            <person name="Binder M."/>
            <person name="Choi C."/>
            <person name="Clum A."/>
            <person name="Copeland A."/>
            <person name="Grisel N."/>
            <person name="Haridas S."/>
            <person name="Kipfer T."/>
            <person name="LaButti K."/>
            <person name="Lindquist E."/>
            <person name="Lipzen A."/>
            <person name="Maire R."/>
            <person name="Meier B."/>
            <person name="Mihaltcheva S."/>
            <person name="Molinier V."/>
            <person name="Murat C."/>
            <person name="Poggeler S."/>
            <person name="Quandt C.A."/>
            <person name="Sperisen C."/>
            <person name="Tritt A."/>
            <person name="Tisserant E."/>
            <person name="Crous P.W."/>
            <person name="Henrissat B."/>
            <person name="Nehls U."/>
            <person name="Egli S."/>
            <person name="Spatafora J.W."/>
            <person name="Grigoriev I.V."/>
            <person name="Martin F.M."/>
        </authorList>
    </citation>
    <scope>NUCLEOTIDE SEQUENCE [LARGE SCALE GENOMIC DNA]</scope>
    <source>
        <strain evidence="1 2">CBS 459.81</strain>
    </source>
</reference>
<dbReference type="EMBL" id="KV745858">
    <property type="protein sequence ID" value="OCK73259.1"/>
    <property type="molecule type" value="Genomic_DNA"/>
</dbReference>
<name>A0A8E2J8E9_9PEZI</name>
<evidence type="ECO:0008006" key="3">
    <source>
        <dbReference type="Google" id="ProtNLM"/>
    </source>
</evidence>
<accession>A0A8E2J8E9</accession>
<sequence>MDHLTRTPDILFQIILHCDIDTLLCLRLTCHTIHDLISSYESTIIQSVAYITFPRSKRLFLYGPPDGLYNLKWLLGLIPKQLAAIAVDQHRWQEKLYITDGAAAEDPIGDELRERVANGFRILQRFSTIAKEVDTVPASEMPQVTPENHFLKSSHIIRPVARRRRIGLVGSTGAWLSQRWIRAQETTETALKSTNTTCTWRKELWILEKREKYLKGLPPESACHFMDMFYFIEAAFVHLDQQSKYFDWDAEKSYRMEYPHGWLCNSWVAWFILREGPKLFWQQWWANKDLPDEPPILDRIKGAWAGRSSLMVKMERESCMRLMDTIDLIIRQTQSIHDYNRPRPRRYFEEYKTAFSRRCQAAETHPEEILDYVAFHVDEKPFVSRKE</sequence>
<proteinExistence type="predicted"/>
<gene>
    <name evidence="1" type="ORF">K432DRAFT_430688</name>
</gene>
<dbReference type="Proteomes" id="UP000250266">
    <property type="component" value="Unassembled WGS sequence"/>
</dbReference>
<dbReference type="AlphaFoldDB" id="A0A8E2J8E9"/>
<keyword evidence="2" id="KW-1185">Reference proteome</keyword>